<dbReference type="InterPro" id="IPR029068">
    <property type="entry name" value="Glyas_Bleomycin-R_OHBP_Dase"/>
</dbReference>
<accession>A0AA49JFC6</accession>
<protein>
    <submittedName>
        <fullName evidence="1">VOC family protein</fullName>
    </submittedName>
</protein>
<dbReference type="Gene3D" id="3.10.180.10">
    <property type="entry name" value="2,3-Dihydroxybiphenyl 1,2-Dioxygenase, domain 1"/>
    <property type="match status" value="1"/>
</dbReference>
<dbReference type="AlphaFoldDB" id="A0AA49JFC6"/>
<evidence type="ECO:0000313" key="1">
    <source>
        <dbReference type="EMBL" id="WKN34885.1"/>
    </source>
</evidence>
<dbReference type="EMBL" id="CP120682">
    <property type="protein sequence ID" value="WKN34885.1"/>
    <property type="molecule type" value="Genomic_DNA"/>
</dbReference>
<name>A0AA49JFC6_9BACT</name>
<reference evidence="1" key="1">
    <citation type="journal article" date="2023" name="Comput. Struct. Biotechnol. J.">
        <title>Discovery of a novel marine Bacteroidetes with a rich repertoire of carbohydrate-active enzymes.</title>
        <authorList>
            <person name="Chen B."/>
            <person name="Liu G."/>
            <person name="Chen Q."/>
            <person name="Wang H."/>
            <person name="Liu L."/>
            <person name="Tang K."/>
        </authorList>
    </citation>
    <scope>NUCLEOTIDE SEQUENCE</scope>
    <source>
        <strain evidence="1">TK19036</strain>
    </source>
</reference>
<proteinExistence type="predicted"/>
<reference evidence="1" key="2">
    <citation type="journal article" date="2024" name="Antonie Van Leeuwenhoek">
        <title>Roseihalotalea indica gen. nov., sp. nov., a halophilic Bacteroidetes from mesopelagic Southwest Indian Ocean with higher carbohydrate metabolic potential.</title>
        <authorList>
            <person name="Chen B."/>
            <person name="Zhang M."/>
            <person name="Lin D."/>
            <person name="Ye J."/>
            <person name="Tang K."/>
        </authorList>
    </citation>
    <scope>NUCLEOTIDE SEQUENCE</scope>
    <source>
        <strain evidence="1">TK19036</strain>
    </source>
</reference>
<organism evidence="1">
    <name type="scientific">Roseihalotalea indica</name>
    <dbReference type="NCBI Taxonomy" id="2867963"/>
    <lineage>
        <taxon>Bacteria</taxon>
        <taxon>Pseudomonadati</taxon>
        <taxon>Bacteroidota</taxon>
        <taxon>Cytophagia</taxon>
        <taxon>Cytophagales</taxon>
        <taxon>Catalimonadaceae</taxon>
        <taxon>Roseihalotalea</taxon>
    </lineage>
</organism>
<sequence length="215" mass="24918">MRLDHLFICSNHQGKDADALVNFGLSEGSNRVHPGQGTRNRKFYFNNFFLEIIWESDKDELKSERIAPTGLWERVHYSETNYSPFGLCLANTDDVASLFSDSITYQPAYTPPGTVFTILPHSTQPYLPWTCRLPKTEYKYQNHEPLDHATGIRQLTKVTLGVPFKNYQNSFTDFIEEHFTIAFTPTEQHHITLEFDHQQQGKSHTFKELPLTIVY</sequence>
<gene>
    <name evidence="1" type="ORF">K4G66_21150</name>
</gene>